<dbReference type="InParanoid" id="G1KYX7"/>
<dbReference type="AlphaFoldDB" id="G1KYX7"/>
<dbReference type="HOGENOM" id="CLU_066884_0_0_1"/>
<protein>
    <submittedName>
        <fullName evidence="4">Coiled-coil domain containing 89</fullName>
    </submittedName>
</protein>
<evidence type="ECO:0000313" key="5">
    <source>
        <dbReference type="Proteomes" id="UP000001646"/>
    </source>
</evidence>
<keyword evidence="5" id="KW-1185">Reference proteome</keyword>
<dbReference type="PANTHER" id="PTHR34768">
    <property type="entry name" value="COILED-COIL DOMAIN-CONTAINING PROTEIN 89"/>
    <property type="match status" value="1"/>
</dbReference>
<dbReference type="Bgee" id="ENSACAG00000027099">
    <property type="expression patterns" value="Expressed in lung and 7 other cell types or tissues"/>
</dbReference>
<gene>
    <name evidence="4" type="primary">CCDC89</name>
</gene>
<dbReference type="GeneID" id="100563858"/>
<organism evidence="4 5">
    <name type="scientific">Anolis carolinensis</name>
    <name type="common">Green anole</name>
    <name type="synonym">American chameleon</name>
    <dbReference type="NCBI Taxonomy" id="28377"/>
    <lineage>
        <taxon>Eukaryota</taxon>
        <taxon>Metazoa</taxon>
        <taxon>Chordata</taxon>
        <taxon>Craniata</taxon>
        <taxon>Vertebrata</taxon>
        <taxon>Euteleostomi</taxon>
        <taxon>Lepidosauria</taxon>
        <taxon>Squamata</taxon>
        <taxon>Bifurcata</taxon>
        <taxon>Unidentata</taxon>
        <taxon>Episquamata</taxon>
        <taxon>Toxicofera</taxon>
        <taxon>Iguania</taxon>
        <taxon>Dactyloidae</taxon>
        <taxon>Anolis</taxon>
    </lineage>
</organism>
<dbReference type="eggNOG" id="ENOG502QU10">
    <property type="taxonomic scope" value="Eukaryota"/>
</dbReference>
<dbReference type="Proteomes" id="UP000001646">
    <property type="component" value="Chromosome 3"/>
</dbReference>
<evidence type="ECO:0000256" key="1">
    <source>
        <dbReference type="ARBA" id="ARBA00023054"/>
    </source>
</evidence>
<reference evidence="4 5" key="1">
    <citation type="submission" date="2009-12" db="EMBL/GenBank/DDBJ databases">
        <title>The Genome Sequence of Anolis carolinensis (Green Anole Lizard).</title>
        <authorList>
            <consortium name="The Genome Sequencing Platform"/>
            <person name="Di Palma F."/>
            <person name="Alfoldi J."/>
            <person name="Heiman D."/>
            <person name="Young S."/>
            <person name="Grabherr M."/>
            <person name="Johnson J."/>
            <person name="Lander E.S."/>
            <person name="Lindblad-Toh K."/>
        </authorList>
    </citation>
    <scope>NUCLEOTIDE SEQUENCE [LARGE SCALE GENOMIC DNA]</scope>
    <source>
        <strain evidence="4 5">JBL SC #1</strain>
    </source>
</reference>
<dbReference type="OMA" id="AMLCSRI"/>
<dbReference type="CTD" id="220388"/>
<sequence>MPQDENPEMGFPDTISTEEEDDLEWNMGEPFEALEKLKSLASEEKGEKAMLRARIHEQSELICILKKRADEHLLRCKTLERINTELDEMRMADALQLETQTRRIQQLEERFMDLASNHEDMIHFKDEHKRQNAQLREENQRLRQENQSLFSQPLKEKEAELAQVTSELKMLSEEMASLKESYTQDTQLAQEREKELLEAQSQEARVHVEEMKSLRSQLEILGEKHYHVTKELKQTEKQLKESESNLQTKLEKIIKEKEELLKLAIDRGKALQERQCEIMKLEKKVEEMEKAKLEAEQRFEIEAAVVDSCLRVRDLQHRLDRAQKAYTELRMHFEAYKKHSTELLTKEKELNAKLRHFMA</sequence>
<evidence type="ECO:0000256" key="2">
    <source>
        <dbReference type="SAM" id="Coils"/>
    </source>
</evidence>
<dbReference type="Ensembl" id="ENSACAT00000022125.1">
    <property type="protein sequence ID" value="ENSACAP00000021261.1"/>
    <property type="gene ID" value="ENSACAG00000027099.1"/>
</dbReference>
<evidence type="ECO:0000256" key="3">
    <source>
        <dbReference type="SAM" id="MobiDB-lite"/>
    </source>
</evidence>
<dbReference type="GeneTree" id="ENSGT00390000016046"/>
<name>G1KYX7_ANOCA</name>
<dbReference type="KEGG" id="acs:100563858"/>
<reference evidence="4" key="3">
    <citation type="submission" date="2025-09" db="UniProtKB">
        <authorList>
            <consortium name="Ensembl"/>
        </authorList>
    </citation>
    <scope>IDENTIFICATION</scope>
</reference>
<dbReference type="OrthoDB" id="10020070at2759"/>
<dbReference type="InterPro" id="IPR043450">
    <property type="entry name" value="CCDC89-like"/>
</dbReference>
<accession>G1KYX7</accession>
<evidence type="ECO:0000313" key="4">
    <source>
        <dbReference type="Ensembl" id="ENSACAP00000021261.1"/>
    </source>
</evidence>
<feature type="region of interest" description="Disordered" evidence="3">
    <location>
        <begin position="1"/>
        <end position="20"/>
    </location>
</feature>
<keyword evidence="1 2" id="KW-0175">Coiled coil</keyword>
<dbReference type="PANTHER" id="PTHR34768:SF2">
    <property type="entry name" value="COILED-COIL DOMAIN CONTAINING 89"/>
    <property type="match status" value="1"/>
</dbReference>
<proteinExistence type="predicted"/>
<reference evidence="4" key="2">
    <citation type="submission" date="2025-08" db="UniProtKB">
        <authorList>
            <consortium name="Ensembl"/>
        </authorList>
    </citation>
    <scope>IDENTIFICATION</scope>
</reference>
<feature type="coiled-coil region" evidence="2">
    <location>
        <begin position="97"/>
        <end position="332"/>
    </location>
</feature>